<accession>A0A8T0BDK5</accession>
<comment type="catalytic activity">
    <reaction evidence="1">
        <text>Thiol-dependent hydrolysis of ester, thioester, amide, peptide and isopeptide bonds formed by the C-terminal Gly of ubiquitin (a 76-residue protein attached to proteins as an intracellular targeting signal).</text>
        <dbReference type="EC" id="3.4.19.12"/>
    </reaction>
</comment>
<dbReference type="GO" id="GO:0042981">
    <property type="term" value="P:regulation of apoptotic process"/>
    <property type="evidence" value="ECO:0007669"/>
    <property type="project" value="TreeGrafter"/>
</dbReference>
<dbReference type="Proteomes" id="UP000606274">
    <property type="component" value="Unassembled WGS sequence"/>
</dbReference>
<feature type="region of interest" description="Disordered" evidence="8">
    <location>
        <begin position="610"/>
        <end position="728"/>
    </location>
</feature>
<sequence>MKIVDTALENSDFKSAQRSPLSPVRSEEVNGTSVGWSVDTSNVELSRTMATCVASSCDVASYGGNKAFPADRPNEQVALNSGDGINLPQKILFPSERLSMKWTQVHHIGAGLQNLGNTCFLNSALQCLSYTAPFANYMLSREHSKTCHESEFCMLCTMQNHITLVFANSGNAIKPIGVLHELKRIAKHFRYGNQEDAHEFLRYTVDAMQKSCLPTNKLDRYTQATTLIHQIFGGYLRSRVKCRNCKAVSDTFDPFLDIALDIKNAPSINKALEQFVKPEQLDWENAYRCSSCKEMVQASKRLTIHRNSNVLTISLKRFANFNGGKISKDVRYNEYFDLRPYMSQSRGDPQIYGLYAVLVHSGFSCYEGHYYCYVKASNGQWYEMNDSSVTPTDIRSVLDQQAYLLFYIKQGTTDLKNGDFNHKGFTPSHSSPRPVVKQRLNGHSCTSSPIIGPQLPHMLKNNSYVNGNGSSKEHNNGLEPSSSGISEGNTSDLSSYSSTTSSSDSDHPVQPRIKMSFIVANGKVVRCNRTLSSASTSSSHSSPFTAGHQHFHPSSSTSKCQRSKQVNGTSSYCTATFLVPYDEKSCHESGLESKFSDSSTFKPHAVAKTASENGGMHSPLSHNSSSLSPCRNPTDSQRSNSLSESYTGANGSGHRHVNGHHKVNGLKHPEKTSDSPASASSITDSDSQRVSNCPRSEGLLSPSISTERAKPLTNPLVQRVSNPAPTLGTDIQALSKPAEVMPKTQATLTEASSKEKATKESAVSNHNLTQQKNDNPPSQRSPKMANICKQTNGKDNMKMCQSGKPSSFERKRPAERQEHYRYLTPTKDKDGDKKSSRNCKERYGHSHRSEKEYYPPRKRFRDSSRDKEAAQYRDKYADRHRDCHYKRGREECSWDREWDRIYQTSHRSSSHYHREPDSRHARKDHCDKWHYSGEQSSKRAKISSPRSTISTFSPLEQGTRKHSMSGDDRTSEEHLKRSKKKNKDRHRSFGSDLEYDKNRSGSSSRHRKKKKKRRRHEVEERSHRESPSTHNSDKRDRKGRKGEGRSHKQQPSLERGDSPHHTKQSGAENHHQLNSHSGNCINHYSGYVQGFCGKEIDVQAKLEIQDLSPADKTFVIRETSNRPKICFEDKKNTLHFQNYC</sequence>
<evidence type="ECO:0000256" key="8">
    <source>
        <dbReference type="SAM" id="MobiDB-lite"/>
    </source>
</evidence>
<keyword evidence="3" id="KW-0597">Phosphoprotein</keyword>
<feature type="compositionally biased region" description="Basic residues" evidence="8">
    <location>
        <begin position="653"/>
        <end position="665"/>
    </location>
</feature>
<evidence type="ECO:0000256" key="1">
    <source>
        <dbReference type="ARBA" id="ARBA00000707"/>
    </source>
</evidence>
<evidence type="ECO:0000256" key="7">
    <source>
        <dbReference type="ARBA" id="ARBA00022807"/>
    </source>
</evidence>
<feature type="compositionally biased region" description="Polar residues" evidence="8">
    <location>
        <begin position="944"/>
        <end position="956"/>
    </location>
</feature>
<organism evidence="10 11">
    <name type="scientific">Silurus meridionalis</name>
    <name type="common">Southern catfish</name>
    <name type="synonym">Silurus soldatovi meridionalis</name>
    <dbReference type="NCBI Taxonomy" id="175797"/>
    <lineage>
        <taxon>Eukaryota</taxon>
        <taxon>Metazoa</taxon>
        <taxon>Chordata</taxon>
        <taxon>Craniata</taxon>
        <taxon>Vertebrata</taxon>
        <taxon>Euteleostomi</taxon>
        <taxon>Actinopterygii</taxon>
        <taxon>Neopterygii</taxon>
        <taxon>Teleostei</taxon>
        <taxon>Ostariophysi</taxon>
        <taxon>Siluriformes</taxon>
        <taxon>Siluridae</taxon>
        <taxon>Silurus</taxon>
    </lineage>
</organism>
<feature type="compositionally biased region" description="Polar residues" evidence="8">
    <location>
        <begin position="631"/>
        <end position="649"/>
    </location>
</feature>
<feature type="region of interest" description="Disordered" evidence="8">
    <location>
        <begin position="741"/>
        <end position="880"/>
    </location>
</feature>
<feature type="region of interest" description="Disordered" evidence="8">
    <location>
        <begin position="533"/>
        <end position="563"/>
    </location>
</feature>
<dbReference type="PANTHER" id="PTHR24006">
    <property type="entry name" value="UBIQUITIN CARBOXYL-TERMINAL HYDROLASE"/>
    <property type="match status" value="1"/>
</dbReference>
<dbReference type="PROSITE" id="PS00972">
    <property type="entry name" value="USP_1"/>
    <property type="match status" value="1"/>
</dbReference>
<dbReference type="EMBL" id="JABFDY010000007">
    <property type="protein sequence ID" value="KAF7705218.1"/>
    <property type="molecule type" value="Genomic_DNA"/>
</dbReference>
<dbReference type="GO" id="GO:0005634">
    <property type="term" value="C:nucleus"/>
    <property type="evidence" value="ECO:0007669"/>
    <property type="project" value="TreeGrafter"/>
</dbReference>
<dbReference type="PANTHER" id="PTHR24006:SF727">
    <property type="entry name" value="UBIQUITIN CARBOXYL-TERMINAL HYDROLASE 42"/>
    <property type="match status" value="1"/>
</dbReference>
<dbReference type="AlphaFoldDB" id="A0A8T0BDK5"/>
<dbReference type="GO" id="GO:0004843">
    <property type="term" value="F:cysteine-type deubiquitinase activity"/>
    <property type="evidence" value="ECO:0007669"/>
    <property type="project" value="UniProtKB-EC"/>
</dbReference>
<dbReference type="InterPro" id="IPR018200">
    <property type="entry name" value="USP_CS"/>
</dbReference>
<protein>
    <recommendedName>
        <fullName evidence="2">ubiquitinyl hydrolase 1</fullName>
        <ecNumber evidence="2">3.4.19.12</ecNumber>
    </recommendedName>
</protein>
<dbReference type="Pfam" id="PF00443">
    <property type="entry name" value="UCH"/>
    <property type="match status" value="1"/>
</dbReference>
<feature type="compositionally biased region" description="Basic and acidic residues" evidence="8">
    <location>
        <begin position="964"/>
        <end position="975"/>
    </location>
</feature>
<dbReference type="InterPro" id="IPR050164">
    <property type="entry name" value="Peptidase_C19"/>
</dbReference>
<feature type="compositionally biased region" description="Polar residues" evidence="8">
    <location>
        <begin position="552"/>
        <end position="563"/>
    </location>
</feature>
<dbReference type="GO" id="GO:0005829">
    <property type="term" value="C:cytosol"/>
    <property type="evidence" value="ECO:0007669"/>
    <property type="project" value="TreeGrafter"/>
</dbReference>
<feature type="domain" description="USP" evidence="9">
    <location>
        <begin position="110"/>
        <end position="410"/>
    </location>
</feature>
<dbReference type="EC" id="3.4.19.12" evidence="2"/>
<evidence type="ECO:0000313" key="10">
    <source>
        <dbReference type="EMBL" id="KAF7705218.1"/>
    </source>
</evidence>
<feature type="region of interest" description="Disordered" evidence="8">
    <location>
        <begin position="419"/>
        <end position="510"/>
    </location>
</feature>
<feature type="compositionally biased region" description="Polar residues" evidence="8">
    <location>
        <begin position="761"/>
        <end position="781"/>
    </location>
</feature>
<dbReference type="GO" id="GO:0016579">
    <property type="term" value="P:protein deubiquitination"/>
    <property type="evidence" value="ECO:0007669"/>
    <property type="project" value="InterPro"/>
</dbReference>
<evidence type="ECO:0000256" key="6">
    <source>
        <dbReference type="ARBA" id="ARBA00022801"/>
    </source>
</evidence>
<feature type="compositionally biased region" description="Basic residues" evidence="8">
    <location>
        <begin position="976"/>
        <end position="988"/>
    </location>
</feature>
<feature type="compositionally biased region" description="Low complexity" evidence="8">
    <location>
        <begin position="533"/>
        <end position="542"/>
    </location>
</feature>
<gene>
    <name evidence="10" type="ORF">HF521_020504</name>
</gene>
<evidence type="ECO:0000256" key="5">
    <source>
        <dbReference type="ARBA" id="ARBA00022786"/>
    </source>
</evidence>
<feature type="compositionally biased region" description="Basic and acidic residues" evidence="8">
    <location>
        <begin position="807"/>
        <end position="880"/>
    </location>
</feature>
<keyword evidence="11" id="KW-1185">Reference proteome</keyword>
<keyword evidence="7" id="KW-0788">Thiol protease</keyword>
<feature type="compositionally biased region" description="Polar residues" evidence="8">
    <location>
        <begin position="674"/>
        <end position="694"/>
    </location>
</feature>
<feature type="compositionally biased region" description="Polar residues" evidence="8">
    <location>
        <begin position="1064"/>
        <end position="1074"/>
    </location>
</feature>
<dbReference type="CDD" id="cd02661">
    <property type="entry name" value="Peptidase_C19E"/>
    <property type="match status" value="1"/>
</dbReference>
<keyword evidence="4" id="KW-0645">Protease</keyword>
<dbReference type="Gene3D" id="3.90.70.10">
    <property type="entry name" value="Cysteine proteinases"/>
    <property type="match status" value="1"/>
</dbReference>
<dbReference type="PROSITE" id="PS00973">
    <property type="entry name" value="USP_2"/>
    <property type="match status" value="1"/>
</dbReference>
<dbReference type="PROSITE" id="PS50235">
    <property type="entry name" value="USP_3"/>
    <property type="match status" value="1"/>
</dbReference>
<dbReference type="InterPro" id="IPR028889">
    <property type="entry name" value="USP"/>
</dbReference>
<name>A0A8T0BDK5_SILME</name>
<feature type="compositionally biased region" description="Polar residues" evidence="8">
    <location>
        <begin position="478"/>
        <end position="489"/>
    </location>
</feature>
<keyword evidence="5" id="KW-0833">Ubl conjugation pathway</keyword>
<feature type="compositionally biased region" description="Polar residues" evidence="8">
    <location>
        <begin position="715"/>
        <end position="724"/>
    </location>
</feature>
<keyword evidence="6" id="KW-0378">Hydrolase</keyword>
<feature type="compositionally biased region" description="Basic and acidic residues" evidence="8">
    <location>
        <begin position="912"/>
        <end position="931"/>
    </location>
</feature>
<dbReference type="InterPro" id="IPR038765">
    <property type="entry name" value="Papain-like_cys_pep_sf"/>
</dbReference>
<feature type="compositionally biased region" description="Basic and acidic residues" evidence="8">
    <location>
        <begin position="1016"/>
        <end position="1046"/>
    </location>
</feature>
<proteinExistence type="predicted"/>
<feature type="compositionally biased region" description="Basic residues" evidence="8">
    <location>
        <begin position="1004"/>
        <end position="1015"/>
    </location>
</feature>
<feature type="region of interest" description="Disordered" evidence="8">
    <location>
        <begin position="905"/>
        <end position="1074"/>
    </location>
</feature>
<dbReference type="SUPFAM" id="SSF54001">
    <property type="entry name" value="Cysteine proteinases"/>
    <property type="match status" value="1"/>
</dbReference>
<reference evidence="10" key="1">
    <citation type="submission" date="2020-08" db="EMBL/GenBank/DDBJ databases">
        <title>Chromosome-level assembly of Southern catfish (Silurus meridionalis) provides insights into visual adaptation to the nocturnal and benthic lifestyles.</title>
        <authorList>
            <person name="Zhang Y."/>
            <person name="Wang D."/>
            <person name="Peng Z."/>
        </authorList>
    </citation>
    <scope>NUCLEOTIDE SEQUENCE</scope>
    <source>
        <strain evidence="10">SWU-2019-XX</strain>
        <tissue evidence="10">Muscle</tissue>
    </source>
</reference>
<evidence type="ECO:0000313" key="11">
    <source>
        <dbReference type="Proteomes" id="UP000606274"/>
    </source>
</evidence>
<evidence type="ECO:0000256" key="2">
    <source>
        <dbReference type="ARBA" id="ARBA00012759"/>
    </source>
</evidence>
<dbReference type="FunFam" id="3.90.70.10:FF:000016">
    <property type="entry name" value="Ubiquitin carboxyl-terminal hydrolase 36"/>
    <property type="match status" value="1"/>
</dbReference>
<feature type="compositionally biased region" description="Polar residues" evidence="8">
    <location>
        <begin position="460"/>
        <end position="470"/>
    </location>
</feature>
<dbReference type="InterPro" id="IPR001394">
    <property type="entry name" value="Peptidase_C19_UCH"/>
</dbReference>
<evidence type="ECO:0000259" key="9">
    <source>
        <dbReference type="PROSITE" id="PS50235"/>
    </source>
</evidence>
<evidence type="ECO:0000256" key="3">
    <source>
        <dbReference type="ARBA" id="ARBA00022553"/>
    </source>
</evidence>
<feature type="compositionally biased region" description="Low complexity" evidence="8">
    <location>
        <begin position="617"/>
        <end position="629"/>
    </location>
</feature>
<dbReference type="GO" id="GO:0006508">
    <property type="term" value="P:proteolysis"/>
    <property type="evidence" value="ECO:0007669"/>
    <property type="project" value="UniProtKB-KW"/>
</dbReference>
<evidence type="ECO:0000256" key="4">
    <source>
        <dbReference type="ARBA" id="ARBA00022670"/>
    </source>
</evidence>
<feature type="compositionally biased region" description="Low complexity" evidence="8">
    <location>
        <begin position="490"/>
        <end position="503"/>
    </location>
</feature>
<comment type="caution">
    <text evidence="10">The sequence shown here is derived from an EMBL/GenBank/DDBJ whole genome shotgun (WGS) entry which is preliminary data.</text>
</comment>